<reference evidence="1" key="1">
    <citation type="submission" date="2014-12" db="EMBL/GenBank/DDBJ databases">
        <title>Insight into the proteome of Arion vulgaris.</title>
        <authorList>
            <person name="Aradska J."/>
            <person name="Bulat T."/>
            <person name="Smidak R."/>
            <person name="Sarate P."/>
            <person name="Gangsoo J."/>
            <person name="Sialana F."/>
            <person name="Bilban M."/>
            <person name="Lubec G."/>
        </authorList>
    </citation>
    <scope>NUCLEOTIDE SEQUENCE</scope>
    <source>
        <tissue evidence="1">Skin</tissue>
    </source>
</reference>
<proteinExistence type="predicted"/>
<name>A0A0B6ZG23_9EUPU</name>
<sequence length="58" mass="6968">MVQSAAHGQIRWCRLWYLVVNVLNIEDGWLLNKKYNGEDNQRRVYTRKERTAKEKMGT</sequence>
<protein>
    <submittedName>
        <fullName evidence="1">Uncharacterized protein</fullName>
    </submittedName>
</protein>
<organism evidence="1">
    <name type="scientific">Arion vulgaris</name>
    <dbReference type="NCBI Taxonomy" id="1028688"/>
    <lineage>
        <taxon>Eukaryota</taxon>
        <taxon>Metazoa</taxon>
        <taxon>Spiralia</taxon>
        <taxon>Lophotrochozoa</taxon>
        <taxon>Mollusca</taxon>
        <taxon>Gastropoda</taxon>
        <taxon>Heterobranchia</taxon>
        <taxon>Euthyneura</taxon>
        <taxon>Panpulmonata</taxon>
        <taxon>Eupulmonata</taxon>
        <taxon>Stylommatophora</taxon>
        <taxon>Helicina</taxon>
        <taxon>Arionoidea</taxon>
        <taxon>Arionidae</taxon>
        <taxon>Arion</taxon>
    </lineage>
</organism>
<dbReference type="AlphaFoldDB" id="A0A0B6ZG23"/>
<gene>
    <name evidence="1" type="primary">ORF59771</name>
</gene>
<evidence type="ECO:0000313" key="1">
    <source>
        <dbReference type="EMBL" id="CEK66685.1"/>
    </source>
</evidence>
<dbReference type="EMBL" id="HACG01019820">
    <property type="protein sequence ID" value="CEK66685.1"/>
    <property type="molecule type" value="Transcribed_RNA"/>
</dbReference>
<accession>A0A0B6ZG23</accession>